<gene>
    <name evidence="3" type="ORF">CY34DRAFT_798655</name>
</gene>
<evidence type="ECO:0000313" key="3">
    <source>
        <dbReference type="EMBL" id="KIK48034.1"/>
    </source>
</evidence>
<organism evidence="3 4">
    <name type="scientific">Suillus luteus UH-Slu-Lm8-n1</name>
    <dbReference type="NCBI Taxonomy" id="930992"/>
    <lineage>
        <taxon>Eukaryota</taxon>
        <taxon>Fungi</taxon>
        <taxon>Dikarya</taxon>
        <taxon>Basidiomycota</taxon>
        <taxon>Agaricomycotina</taxon>
        <taxon>Agaricomycetes</taxon>
        <taxon>Agaricomycetidae</taxon>
        <taxon>Boletales</taxon>
        <taxon>Suillineae</taxon>
        <taxon>Suillaceae</taxon>
        <taxon>Suillus</taxon>
    </lineage>
</organism>
<keyword evidence="4" id="KW-1185">Reference proteome</keyword>
<name>A0A0D0BE26_9AGAM</name>
<dbReference type="Proteomes" id="UP000054485">
    <property type="component" value="Unassembled WGS sequence"/>
</dbReference>
<evidence type="ECO:0000313" key="4">
    <source>
        <dbReference type="Proteomes" id="UP000054485"/>
    </source>
</evidence>
<dbReference type="AlphaFoldDB" id="A0A0D0BE26"/>
<feature type="compositionally biased region" description="Low complexity" evidence="1">
    <location>
        <begin position="145"/>
        <end position="166"/>
    </location>
</feature>
<feature type="region of interest" description="Disordered" evidence="1">
    <location>
        <begin position="137"/>
        <end position="174"/>
    </location>
</feature>
<sequence>MEAHTPLAAALLMTTGCKQARPVDSYGTPFSEFTDSDIASQGSLKHFGMSYSTSPSSCDNKNHPLNLLEENQYRDSVCLSNHSHPSSGVMHTSLPDETALFVASYLHQLRLTFGTDMTLDQAIRICGGQWDTPDPKPMHDQMGKNSFVSNFSSPSMSYTSSQSSGSATRQSTPSGRIYFRSTAVTQTDHEIFQDGGRLKVRCHEGTCSGNVLMKDNYARHVREHHLGGKRKAGGSSIRRVNSGM</sequence>
<dbReference type="EMBL" id="KN835141">
    <property type="protein sequence ID" value="KIK48034.1"/>
    <property type="molecule type" value="Genomic_DNA"/>
</dbReference>
<dbReference type="OrthoDB" id="2685869at2759"/>
<dbReference type="InterPro" id="IPR013087">
    <property type="entry name" value="Znf_C2H2_type"/>
</dbReference>
<dbReference type="HOGENOM" id="CLU_1140348_0_0_1"/>
<evidence type="ECO:0000256" key="1">
    <source>
        <dbReference type="SAM" id="MobiDB-lite"/>
    </source>
</evidence>
<feature type="non-terminal residue" evidence="3">
    <location>
        <position position="1"/>
    </location>
</feature>
<protein>
    <recommendedName>
        <fullName evidence="2">C2H2-type domain-containing protein</fullName>
    </recommendedName>
</protein>
<dbReference type="PROSITE" id="PS00028">
    <property type="entry name" value="ZINC_FINGER_C2H2_1"/>
    <property type="match status" value="1"/>
</dbReference>
<proteinExistence type="predicted"/>
<dbReference type="InParanoid" id="A0A0D0BE26"/>
<accession>A0A0D0BE26</accession>
<reference evidence="3 4" key="1">
    <citation type="submission" date="2014-04" db="EMBL/GenBank/DDBJ databases">
        <authorList>
            <consortium name="DOE Joint Genome Institute"/>
            <person name="Kuo A."/>
            <person name="Ruytinx J."/>
            <person name="Rineau F."/>
            <person name="Colpaert J."/>
            <person name="Kohler A."/>
            <person name="Nagy L.G."/>
            <person name="Floudas D."/>
            <person name="Copeland A."/>
            <person name="Barry K.W."/>
            <person name="Cichocki N."/>
            <person name="Veneault-Fourrey C."/>
            <person name="LaButti K."/>
            <person name="Lindquist E.A."/>
            <person name="Lipzen A."/>
            <person name="Lundell T."/>
            <person name="Morin E."/>
            <person name="Murat C."/>
            <person name="Sun H."/>
            <person name="Tunlid A."/>
            <person name="Henrissat B."/>
            <person name="Grigoriev I.V."/>
            <person name="Hibbett D.S."/>
            <person name="Martin F."/>
            <person name="Nordberg H.P."/>
            <person name="Cantor M.N."/>
            <person name="Hua S.X."/>
        </authorList>
    </citation>
    <scope>NUCLEOTIDE SEQUENCE [LARGE SCALE GENOMIC DNA]</scope>
    <source>
        <strain evidence="3 4">UH-Slu-Lm8-n1</strain>
    </source>
</reference>
<feature type="domain" description="C2H2-type" evidence="2">
    <location>
        <begin position="202"/>
        <end position="225"/>
    </location>
</feature>
<reference evidence="4" key="2">
    <citation type="submission" date="2015-01" db="EMBL/GenBank/DDBJ databases">
        <title>Evolutionary Origins and Diversification of the Mycorrhizal Mutualists.</title>
        <authorList>
            <consortium name="DOE Joint Genome Institute"/>
            <consortium name="Mycorrhizal Genomics Consortium"/>
            <person name="Kohler A."/>
            <person name="Kuo A."/>
            <person name="Nagy L.G."/>
            <person name="Floudas D."/>
            <person name="Copeland A."/>
            <person name="Barry K.W."/>
            <person name="Cichocki N."/>
            <person name="Veneault-Fourrey C."/>
            <person name="LaButti K."/>
            <person name="Lindquist E.A."/>
            <person name="Lipzen A."/>
            <person name="Lundell T."/>
            <person name="Morin E."/>
            <person name="Murat C."/>
            <person name="Riley R."/>
            <person name="Ohm R."/>
            <person name="Sun H."/>
            <person name="Tunlid A."/>
            <person name="Henrissat B."/>
            <person name="Grigoriev I.V."/>
            <person name="Hibbett D.S."/>
            <person name="Martin F."/>
        </authorList>
    </citation>
    <scope>NUCLEOTIDE SEQUENCE [LARGE SCALE GENOMIC DNA]</scope>
    <source>
        <strain evidence="4">UH-Slu-Lm8-n1</strain>
    </source>
</reference>
<evidence type="ECO:0000259" key="2">
    <source>
        <dbReference type="PROSITE" id="PS00028"/>
    </source>
</evidence>